<evidence type="ECO:0000313" key="2">
    <source>
        <dbReference type="EMBL" id="CAD8699581.1"/>
    </source>
</evidence>
<proteinExistence type="predicted"/>
<feature type="coiled-coil region" evidence="1">
    <location>
        <begin position="195"/>
        <end position="222"/>
    </location>
</feature>
<accession>A0A7S0X2X8</accession>
<evidence type="ECO:0000256" key="1">
    <source>
        <dbReference type="SAM" id="Coils"/>
    </source>
</evidence>
<keyword evidence="1" id="KW-0175">Coiled coil</keyword>
<reference evidence="2" key="1">
    <citation type="submission" date="2021-01" db="EMBL/GenBank/DDBJ databases">
        <authorList>
            <person name="Corre E."/>
            <person name="Pelletier E."/>
            <person name="Niang G."/>
            <person name="Scheremetjew M."/>
            <person name="Finn R."/>
            <person name="Kale V."/>
            <person name="Holt S."/>
            <person name="Cochrane G."/>
            <person name="Meng A."/>
            <person name="Brown T."/>
            <person name="Cohen L."/>
        </authorList>
    </citation>
    <scope>NUCLEOTIDE SEQUENCE</scope>
    <source>
        <strain evidence="2">SL-175</strain>
    </source>
</reference>
<sequence length="459" mass="49024">MPMTGPPTHVPPWLEEERKSAADEVAQLKTKILLARTAEKDVRRALTNKHLRCQEELDEARAQLADRAGPGTPAVSKTANGAGDISAMSSAAEDMAAAIQAAVNRERALGADQIRTLHSDSESRTKEGLVKMAAVQRELDAQRMRVSQMAAEKSKLVVLVEQLRKGGDANDGTGGGSLGSSSSDIGIASRMASTAHDAQSQAAELSIENKELKQQLEKVQYALLRDRSQAEEVARTAAASAAARDELAMARQSHAQNPPPKPTEVAEAMRAADEADKQLFVTRAAAAAELHMTRAAAAAEQAALRQEIARLTQTSETAGSGAADERREELNMRRSLEARVREAEAEIVRERERRADVERKFALAETRATAAAESSGGGPARASVALMSAHNPTKQQEGATSIQAELSRVRRQLTTQVAGQASERGAAATQIKALAMKNAKLAATLSEEQNKKSIFAGFF</sequence>
<name>A0A7S0X2X8_9CHLO</name>
<feature type="coiled-coil region" evidence="1">
    <location>
        <begin position="294"/>
        <end position="360"/>
    </location>
</feature>
<gene>
    <name evidence="2" type="ORF">MANT1106_LOCUS2263</name>
</gene>
<organism evidence="2">
    <name type="scientific">Mantoniella antarctica</name>
    <dbReference type="NCBI Taxonomy" id="81844"/>
    <lineage>
        <taxon>Eukaryota</taxon>
        <taxon>Viridiplantae</taxon>
        <taxon>Chlorophyta</taxon>
        <taxon>Mamiellophyceae</taxon>
        <taxon>Mamiellales</taxon>
        <taxon>Mamiellaceae</taxon>
        <taxon>Mantoniella</taxon>
    </lineage>
</organism>
<protein>
    <submittedName>
        <fullName evidence="2">Uncharacterized protein</fullName>
    </submittedName>
</protein>
<dbReference type="EMBL" id="HBFC01004245">
    <property type="protein sequence ID" value="CAD8699581.1"/>
    <property type="molecule type" value="Transcribed_RNA"/>
</dbReference>
<dbReference type="AlphaFoldDB" id="A0A7S0X2X8"/>